<evidence type="ECO:0000256" key="6">
    <source>
        <dbReference type="ARBA" id="ARBA00023087"/>
    </source>
</evidence>
<dbReference type="RefSeq" id="WP_052860539.1">
    <property type="nucleotide sequence ID" value="NZ_CP108413.1"/>
</dbReference>
<feature type="domain" description="Chaplin" evidence="10">
    <location>
        <begin position="90"/>
        <end position="130"/>
    </location>
</feature>
<protein>
    <submittedName>
        <fullName evidence="11">Chaplin</fullName>
    </submittedName>
</protein>
<feature type="compositionally biased region" description="Basic and acidic residues" evidence="8">
    <location>
        <begin position="30"/>
        <end position="76"/>
    </location>
</feature>
<reference evidence="11 12" key="1">
    <citation type="submission" date="2024-10" db="EMBL/GenBank/DDBJ databases">
        <title>The Natural Products Discovery Center: Release of the First 8490 Sequenced Strains for Exploring Actinobacteria Biosynthetic Diversity.</title>
        <authorList>
            <person name="Kalkreuter E."/>
            <person name="Kautsar S.A."/>
            <person name="Yang D."/>
            <person name="Bader C.D."/>
            <person name="Teijaro C.N."/>
            <person name="Fluegel L."/>
            <person name="Davis C.M."/>
            <person name="Simpson J.R."/>
            <person name="Lauterbach L."/>
            <person name="Steele A.D."/>
            <person name="Gui C."/>
            <person name="Meng S."/>
            <person name="Li G."/>
            <person name="Viehrig K."/>
            <person name="Ye F."/>
            <person name="Su P."/>
            <person name="Kiefer A.F."/>
            <person name="Nichols A."/>
            <person name="Cepeda A.J."/>
            <person name="Yan W."/>
            <person name="Fan B."/>
            <person name="Jiang Y."/>
            <person name="Adhikari A."/>
            <person name="Zheng C.-J."/>
            <person name="Schuster L."/>
            <person name="Cowan T.M."/>
            <person name="Smanski M.J."/>
            <person name="Chevrette M.G."/>
            <person name="De Carvalho L.P.S."/>
            <person name="Shen B."/>
        </authorList>
    </citation>
    <scope>NUCLEOTIDE SEQUENCE [LARGE SCALE GENOMIC DNA]</scope>
    <source>
        <strain evidence="11 12">NPDC018013</strain>
    </source>
</reference>
<evidence type="ECO:0000256" key="8">
    <source>
        <dbReference type="SAM" id="MobiDB-lite"/>
    </source>
</evidence>
<accession>A0ABW7RGD2</accession>
<evidence type="ECO:0000256" key="4">
    <source>
        <dbReference type="ARBA" id="ARBA00022729"/>
    </source>
</evidence>
<evidence type="ECO:0000256" key="9">
    <source>
        <dbReference type="SAM" id="SignalP"/>
    </source>
</evidence>
<feature type="region of interest" description="Disordered" evidence="8">
    <location>
        <begin position="29"/>
        <end position="76"/>
    </location>
</feature>
<organism evidence="11 12">
    <name type="scientific">Streptomyces celluloflavus</name>
    <dbReference type="NCBI Taxonomy" id="58344"/>
    <lineage>
        <taxon>Bacteria</taxon>
        <taxon>Bacillati</taxon>
        <taxon>Actinomycetota</taxon>
        <taxon>Actinomycetes</taxon>
        <taxon>Kitasatosporales</taxon>
        <taxon>Streptomycetaceae</taxon>
        <taxon>Streptomyces</taxon>
    </lineage>
</organism>
<dbReference type="PROSITE" id="PS51884">
    <property type="entry name" value="CHAPLIN"/>
    <property type="match status" value="1"/>
</dbReference>
<evidence type="ECO:0000256" key="3">
    <source>
        <dbReference type="ARBA" id="ARBA00022525"/>
    </source>
</evidence>
<sequence>MKRIVKTAALATATCTMVLGGAGIATAHNDGGRHDGRHGGRHDGRHEGRFDGRRGDRFDGGRREGRRGGWDGGRREGRHGAAAYGFAAHSPGVLSGNTIQVPVNVPINLCGNSIDVIGLLNPAFGNTCIDR</sequence>
<comment type="caution">
    <text evidence="11">The sequence shown here is derived from an EMBL/GenBank/DDBJ whole genome shotgun (WGS) entry which is preliminary data.</text>
</comment>
<keyword evidence="12" id="KW-1185">Reference proteome</keyword>
<keyword evidence="5" id="KW-0130">Cell adhesion</keyword>
<evidence type="ECO:0000256" key="5">
    <source>
        <dbReference type="ARBA" id="ARBA00022889"/>
    </source>
</evidence>
<name>A0ABW7RGD2_9ACTN</name>
<dbReference type="Proteomes" id="UP001610990">
    <property type="component" value="Unassembled WGS sequence"/>
</dbReference>
<evidence type="ECO:0000256" key="2">
    <source>
        <dbReference type="ARBA" id="ARBA00022512"/>
    </source>
</evidence>
<keyword evidence="3" id="KW-0964">Secreted</keyword>
<feature type="chain" id="PRO_5047228266" evidence="9">
    <location>
        <begin position="28"/>
        <end position="131"/>
    </location>
</feature>
<evidence type="ECO:0000256" key="7">
    <source>
        <dbReference type="PROSITE-ProRule" id="PRU01232"/>
    </source>
</evidence>
<keyword evidence="6 7" id="KW-0034">Amyloid</keyword>
<proteinExistence type="predicted"/>
<dbReference type="InterPro" id="IPR005528">
    <property type="entry name" value="ChpA-H"/>
</dbReference>
<gene>
    <name evidence="11" type="ORF">ACH4GP_22485</name>
</gene>
<dbReference type="GeneID" id="97379521"/>
<keyword evidence="2" id="KW-0134">Cell wall</keyword>
<evidence type="ECO:0000313" key="11">
    <source>
        <dbReference type="EMBL" id="MFH8587131.1"/>
    </source>
</evidence>
<feature type="signal peptide" evidence="9">
    <location>
        <begin position="1"/>
        <end position="27"/>
    </location>
</feature>
<evidence type="ECO:0000313" key="12">
    <source>
        <dbReference type="Proteomes" id="UP001610990"/>
    </source>
</evidence>
<comment type="subcellular location">
    <subcellularLocation>
        <location evidence="1">Secreted</location>
        <location evidence="1">Cell wall</location>
    </subcellularLocation>
</comment>
<dbReference type="EMBL" id="JBIRGH010000014">
    <property type="protein sequence ID" value="MFH8587131.1"/>
    <property type="molecule type" value="Genomic_DNA"/>
</dbReference>
<dbReference type="Pfam" id="PF03777">
    <property type="entry name" value="ChpA-C"/>
    <property type="match status" value="1"/>
</dbReference>
<keyword evidence="4 9" id="KW-0732">Signal</keyword>
<evidence type="ECO:0000256" key="1">
    <source>
        <dbReference type="ARBA" id="ARBA00004191"/>
    </source>
</evidence>
<evidence type="ECO:0000259" key="10">
    <source>
        <dbReference type="PROSITE" id="PS51884"/>
    </source>
</evidence>